<evidence type="ECO:0000313" key="2">
    <source>
        <dbReference type="Proteomes" id="UP001341840"/>
    </source>
</evidence>
<comment type="caution">
    <text evidence="1">The sequence shown here is derived from an EMBL/GenBank/DDBJ whole genome shotgun (WGS) entry which is preliminary data.</text>
</comment>
<feature type="non-terminal residue" evidence="1">
    <location>
        <position position="1"/>
    </location>
</feature>
<proteinExistence type="predicted"/>
<reference evidence="1 2" key="1">
    <citation type="journal article" date="2023" name="Plants (Basel)">
        <title>Bridging the Gap: Combining Genomics and Transcriptomics Approaches to Understand Stylosanthes scabra, an Orphan Legume from the Brazilian Caatinga.</title>
        <authorList>
            <person name="Ferreira-Neto J.R.C."/>
            <person name="da Silva M.D."/>
            <person name="Binneck E."/>
            <person name="de Melo N.F."/>
            <person name="da Silva R.H."/>
            <person name="de Melo A.L.T.M."/>
            <person name="Pandolfi V."/>
            <person name="Bustamante F.O."/>
            <person name="Brasileiro-Vidal A.C."/>
            <person name="Benko-Iseppon A.M."/>
        </authorList>
    </citation>
    <scope>NUCLEOTIDE SEQUENCE [LARGE SCALE GENOMIC DNA]</scope>
    <source>
        <tissue evidence="1">Leaves</tissue>
    </source>
</reference>
<gene>
    <name evidence="1" type="ORF">PIB30_083986</name>
</gene>
<evidence type="ECO:0000313" key="1">
    <source>
        <dbReference type="EMBL" id="MED6212508.1"/>
    </source>
</evidence>
<sequence length="54" mass="5710">PSLPLSECSSLAPSPPTRQAWIRGEFVRLGGPMVQEGESCKISLSLGGLQEVRG</sequence>
<name>A0ABU6YUA8_9FABA</name>
<dbReference type="Proteomes" id="UP001341840">
    <property type="component" value="Unassembled WGS sequence"/>
</dbReference>
<protein>
    <submittedName>
        <fullName evidence="1">Uncharacterized protein</fullName>
    </submittedName>
</protein>
<organism evidence="1 2">
    <name type="scientific">Stylosanthes scabra</name>
    <dbReference type="NCBI Taxonomy" id="79078"/>
    <lineage>
        <taxon>Eukaryota</taxon>
        <taxon>Viridiplantae</taxon>
        <taxon>Streptophyta</taxon>
        <taxon>Embryophyta</taxon>
        <taxon>Tracheophyta</taxon>
        <taxon>Spermatophyta</taxon>
        <taxon>Magnoliopsida</taxon>
        <taxon>eudicotyledons</taxon>
        <taxon>Gunneridae</taxon>
        <taxon>Pentapetalae</taxon>
        <taxon>rosids</taxon>
        <taxon>fabids</taxon>
        <taxon>Fabales</taxon>
        <taxon>Fabaceae</taxon>
        <taxon>Papilionoideae</taxon>
        <taxon>50 kb inversion clade</taxon>
        <taxon>dalbergioids sensu lato</taxon>
        <taxon>Dalbergieae</taxon>
        <taxon>Pterocarpus clade</taxon>
        <taxon>Stylosanthes</taxon>
    </lineage>
</organism>
<keyword evidence="2" id="KW-1185">Reference proteome</keyword>
<dbReference type="EMBL" id="JASCZI010243003">
    <property type="protein sequence ID" value="MED6212508.1"/>
    <property type="molecule type" value="Genomic_DNA"/>
</dbReference>
<accession>A0ABU6YUA8</accession>